<sequence length="94" mass="10710">SQLINEENLRFLVEMDDSNNHNFSSSILKDYFEQTRGTIAKMKLAFEKAVTSKQFVEIARMGHYLKGSSCIVGAKIIQDICDKIQNHKGVEKDD</sequence>
<gene>
    <name evidence="3" type="ORF">BDK51DRAFT_1786</name>
</gene>
<proteinExistence type="predicted"/>
<organism evidence="3 4">
    <name type="scientific">Blyttiomyces helicus</name>
    <dbReference type="NCBI Taxonomy" id="388810"/>
    <lineage>
        <taxon>Eukaryota</taxon>
        <taxon>Fungi</taxon>
        <taxon>Fungi incertae sedis</taxon>
        <taxon>Chytridiomycota</taxon>
        <taxon>Chytridiomycota incertae sedis</taxon>
        <taxon>Chytridiomycetes</taxon>
        <taxon>Chytridiomycetes incertae sedis</taxon>
        <taxon>Blyttiomyces</taxon>
    </lineage>
</organism>
<keyword evidence="4" id="KW-1185">Reference proteome</keyword>
<evidence type="ECO:0000256" key="1">
    <source>
        <dbReference type="PROSITE-ProRule" id="PRU00110"/>
    </source>
</evidence>
<dbReference type="InterPro" id="IPR036641">
    <property type="entry name" value="HPT_dom_sf"/>
</dbReference>
<evidence type="ECO:0000259" key="2">
    <source>
        <dbReference type="PROSITE" id="PS50894"/>
    </source>
</evidence>
<keyword evidence="1" id="KW-0597">Phosphoprotein</keyword>
<dbReference type="Pfam" id="PF01627">
    <property type="entry name" value="Hpt"/>
    <property type="match status" value="1"/>
</dbReference>
<dbReference type="AlphaFoldDB" id="A0A4P9WR41"/>
<feature type="non-terminal residue" evidence="3">
    <location>
        <position position="1"/>
    </location>
</feature>
<dbReference type="GO" id="GO:0000160">
    <property type="term" value="P:phosphorelay signal transduction system"/>
    <property type="evidence" value="ECO:0007669"/>
    <property type="project" value="InterPro"/>
</dbReference>
<dbReference type="OrthoDB" id="1673781at2759"/>
<dbReference type="SUPFAM" id="SSF47226">
    <property type="entry name" value="Histidine-containing phosphotransfer domain, HPT domain"/>
    <property type="match status" value="1"/>
</dbReference>
<dbReference type="InterPro" id="IPR008207">
    <property type="entry name" value="Sig_transdc_His_kin_Hpt_dom"/>
</dbReference>
<dbReference type="Proteomes" id="UP000269721">
    <property type="component" value="Unassembled WGS sequence"/>
</dbReference>
<evidence type="ECO:0000313" key="4">
    <source>
        <dbReference type="Proteomes" id="UP000269721"/>
    </source>
</evidence>
<accession>A0A4P9WR41</accession>
<reference evidence="4" key="1">
    <citation type="journal article" date="2018" name="Nat. Microbiol.">
        <title>Leveraging single-cell genomics to expand the fungal tree of life.</title>
        <authorList>
            <person name="Ahrendt S.R."/>
            <person name="Quandt C.A."/>
            <person name="Ciobanu D."/>
            <person name="Clum A."/>
            <person name="Salamov A."/>
            <person name="Andreopoulos B."/>
            <person name="Cheng J.F."/>
            <person name="Woyke T."/>
            <person name="Pelin A."/>
            <person name="Henrissat B."/>
            <person name="Reynolds N.K."/>
            <person name="Benny G.L."/>
            <person name="Smith M.E."/>
            <person name="James T.Y."/>
            <person name="Grigoriev I.V."/>
        </authorList>
    </citation>
    <scope>NUCLEOTIDE SEQUENCE [LARGE SCALE GENOMIC DNA]</scope>
</reference>
<dbReference type="PROSITE" id="PS50894">
    <property type="entry name" value="HPT"/>
    <property type="match status" value="1"/>
</dbReference>
<name>A0A4P9WR41_9FUNG</name>
<feature type="non-terminal residue" evidence="3">
    <location>
        <position position="94"/>
    </location>
</feature>
<feature type="domain" description="HPt" evidence="2">
    <location>
        <begin position="20"/>
        <end position="94"/>
    </location>
</feature>
<dbReference type="EMBL" id="KZ994145">
    <property type="protein sequence ID" value="RKO93700.1"/>
    <property type="molecule type" value="Genomic_DNA"/>
</dbReference>
<dbReference type="Gene3D" id="1.20.120.160">
    <property type="entry name" value="HPT domain"/>
    <property type="match status" value="1"/>
</dbReference>
<evidence type="ECO:0000313" key="3">
    <source>
        <dbReference type="EMBL" id="RKO93700.1"/>
    </source>
</evidence>
<protein>
    <recommendedName>
        <fullName evidence="2">HPt domain-containing protein</fullName>
    </recommendedName>
</protein>
<feature type="modified residue" description="Phosphohistidine" evidence="1">
    <location>
        <position position="63"/>
    </location>
</feature>